<proteinExistence type="predicted"/>
<accession>A0A5D4MHD7</accession>
<keyword evidence="1" id="KW-0472">Membrane</keyword>
<gene>
    <name evidence="2" type="ORF">FZC84_04295</name>
</gene>
<sequence>MQFLKGRLKRQGGSLLMLNEKGYILPFAMLLTTSILAFSVTAASVFISRYSYLDVMETGYKRESMLLFTIDKLMEEDHPVNGFFTYPDGIVRYKVVEEVDVSTLILTTETDEKIYKPVFVTYLNNTKEILDWEQG</sequence>
<keyword evidence="1" id="KW-0812">Transmembrane</keyword>
<evidence type="ECO:0000313" key="3">
    <source>
        <dbReference type="Proteomes" id="UP000325182"/>
    </source>
</evidence>
<protein>
    <submittedName>
        <fullName evidence="2">Uncharacterized protein</fullName>
    </submittedName>
</protein>
<evidence type="ECO:0000256" key="1">
    <source>
        <dbReference type="SAM" id="Phobius"/>
    </source>
</evidence>
<feature type="transmembrane region" description="Helical" evidence="1">
    <location>
        <begin position="23"/>
        <end position="47"/>
    </location>
</feature>
<keyword evidence="1" id="KW-1133">Transmembrane helix</keyword>
<evidence type="ECO:0000313" key="2">
    <source>
        <dbReference type="EMBL" id="TYS00724.1"/>
    </source>
</evidence>
<dbReference type="Pfam" id="PF14173">
    <property type="entry name" value="ComGG"/>
    <property type="match status" value="1"/>
</dbReference>
<dbReference type="EMBL" id="VTEG01000002">
    <property type="protein sequence ID" value="TYS00724.1"/>
    <property type="molecule type" value="Genomic_DNA"/>
</dbReference>
<dbReference type="InterPro" id="IPR020372">
    <property type="entry name" value="Competence_ComGG"/>
</dbReference>
<dbReference type="Proteomes" id="UP000325182">
    <property type="component" value="Unassembled WGS sequence"/>
</dbReference>
<organism evidence="2 3">
    <name type="scientific">Rossellomorea vietnamensis</name>
    <dbReference type="NCBI Taxonomy" id="218284"/>
    <lineage>
        <taxon>Bacteria</taxon>
        <taxon>Bacillati</taxon>
        <taxon>Bacillota</taxon>
        <taxon>Bacilli</taxon>
        <taxon>Bacillales</taxon>
        <taxon>Bacillaceae</taxon>
        <taxon>Rossellomorea</taxon>
    </lineage>
</organism>
<reference evidence="2 3" key="1">
    <citation type="submission" date="2019-08" db="EMBL/GenBank/DDBJ databases">
        <title>Bacillus genomes from the desert of Cuatro Cienegas, Coahuila.</title>
        <authorList>
            <person name="Olmedo-Alvarez G."/>
        </authorList>
    </citation>
    <scope>NUCLEOTIDE SEQUENCE [LARGE SCALE GENOMIC DNA]</scope>
    <source>
        <strain evidence="2 3">CH128b_4D</strain>
    </source>
</reference>
<name>A0A5D4MHD7_9BACI</name>
<comment type="caution">
    <text evidence="2">The sequence shown here is derived from an EMBL/GenBank/DDBJ whole genome shotgun (WGS) entry which is preliminary data.</text>
</comment>
<dbReference type="AlphaFoldDB" id="A0A5D4MHD7"/>